<dbReference type="EMBL" id="FOHU01000001">
    <property type="protein sequence ID" value="SES70964.1"/>
    <property type="molecule type" value="Genomic_DNA"/>
</dbReference>
<evidence type="ECO:0000313" key="3">
    <source>
        <dbReference type="Proteomes" id="UP000199568"/>
    </source>
</evidence>
<gene>
    <name evidence="2" type="ORF">SAMN05660297_00337</name>
</gene>
<dbReference type="OrthoDB" id="1738919at2"/>
<dbReference type="Proteomes" id="UP000199568">
    <property type="component" value="Unassembled WGS sequence"/>
</dbReference>
<accession>A0A1H9YPJ4</accession>
<sequence length="206" mass="24147">MEIIREWIIAIVSVIIFVTFVEILIPNSNNKRYINVVVGLLIMVVILSPLLHFVRGDVNFNEKILQASSQIDYNTTKNRLDSYSDMHNQTIVTLYKSQLTEQMKYRIENLSNLEVVDIVLEIEEEEIEYLGFIYNAEIVLRNMNTDTEINKDIEPVQIDVSLNKNINNEEVESIWINNEKETIKSHFKTYFNLPKDNVNIHILKDK</sequence>
<dbReference type="InterPro" id="IPR014245">
    <property type="entry name" value="Spore_III_AF"/>
</dbReference>
<dbReference type="Pfam" id="PF09581">
    <property type="entry name" value="Spore_III_AF"/>
    <property type="match status" value="1"/>
</dbReference>
<dbReference type="NCBIfam" id="TIGR02896">
    <property type="entry name" value="spore_III_AF"/>
    <property type="match status" value="1"/>
</dbReference>
<dbReference type="AlphaFoldDB" id="A0A1H9YPJ4"/>
<organism evidence="2 3">
    <name type="scientific">Natronincola peptidivorans</name>
    <dbReference type="NCBI Taxonomy" id="426128"/>
    <lineage>
        <taxon>Bacteria</taxon>
        <taxon>Bacillati</taxon>
        <taxon>Bacillota</taxon>
        <taxon>Clostridia</taxon>
        <taxon>Peptostreptococcales</taxon>
        <taxon>Natronincolaceae</taxon>
        <taxon>Natronincola</taxon>
    </lineage>
</organism>
<proteinExistence type="predicted"/>
<name>A0A1H9YPJ4_9FIRM</name>
<evidence type="ECO:0000313" key="2">
    <source>
        <dbReference type="EMBL" id="SES70964.1"/>
    </source>
</evidence>
<dbReference type="RefSeq" id="WP_090438320.1">
    <property type="nucleotide sequence ID" value="NZ_FOHU01000001.1"/>
</dbReference>
<keyword evidence="1" id="KW-1133">Transmembrane helix</keyword>
<keyword evidence="1" id="KW-0472">Membrane</keyword>
<keyword evidence="3" id="KW-1185">Reference proteome</keyword>
<reference evidence="2 3" key="1">
    <citation type="submission" date="2016-10" db="EMBL/GenBank/DDBJ databases">
        <authorList>
            <person name="de Groot N.N."/>
        </authorList>
    </citation>
    <scope>NUCLEOTIDE SEQUENCE [LARGE SCALE GENOMIC DNA]</scope>
    <source>
        <strain evidence="2 3">DSM 18979</strain>
    </source>
</reference>
<protein>
    <submittedName>
        <fullName evidence="2">Stage III sporulation protein AF</fullName>
    </submittedName>
</protein>
<feature type="transmembrane region" description="Helical" evidence="1">
    <location>
        <begin position="33"/>
        <end position="54"/>
    </location>
</feature>
<feature type="transmembrane region" description="Helical" evidence="1">
    <location>
        <begin position="7"/>
        <end position="27"/>
    </location>
</feature>
<keyword evidence="1" id="KW-0812">Transmembrane</keyword>
<dbReference type="STRING" id="426128.SAMN05660297_00337"/>
<evidence type="ECO:0000256" key="1">
    <source>
        <dbReference type="SAM" id="Phobius"/>
    </source>
</evidence>